<gene>
    <name evidence="2" type="ORF">ABE587_09525</name>
</gene>
<dbReference type="Proteomes" id="UP001400166">
    <property type="component" value="Unassembled WGS sequence"/>
</dbReference>
<dbReference type="RefSeq" id="WP_099484968.1">
    <property type="nucleotide sequence ID" value="NZ_JBDJOF010000015.1"/>
</dbReference>
<keyword evidence="3" id="KW-1185">Reference proteome</keyword>
<comment type="caution">
    <text evidence="2">The sequence shown here is derived from an EMBL/GenBank/DDBJ whole genome shotgun (WGS) entry which is preliminary data.</text>
</comment>
<reference evidence="2 3" key="1">
    <citation type="submission" date="2024-04" db="EMBL/GenBank/DDBJ databases">
        <title>WGS of bacteria from Torrens River.</title>
        <authorList>
            <person name="Wyrsch E.R."/>
            <person name="Drigo B."/>
        </authorList>
    </citation>
    <scope>NUCLEOTIDE SEQUENCE [LARGE SCALE GENOMIC DNA]</scope>
    <source>
        <strain evidence="2 3">TWI153</strain>
    </source>
</reference>
<organism evidence="2 3">
    <name type="scientific">Stenotrophomonas hibiscicola</name>
    <dbReference type="NCBI Taxonomy" id="86189"/>
    <lineage>
        <taxon>Bacteria</taxon>
        <taxon>Pseudomonadati</taxon>
        <taxon>Pseudomonadota</taxon>
        <taxon>Gammaproteobacteria</taxon>
        <taxon>Lysobacterales</taxon>
        <taxon>Lysobacteraceae</taxon>
        <taxon>Stenotrophomonas</taxon>
        <taxon>Stenotrophomonas maltophilia group</taxon>
    </lineage>
</organism>
<dbReference type="InterPro" id="IPR046537">
    <property type="entry name" value="DUF6602"/>
</dbReference>
<name>A0ABV0C6Q8_9GAMM</name>
<accession>A0ABV0C6Q8</accession>
<dbReference type="EMBL" id="JBDJOF010000015">
    <property type="protein sequence ID" value="MEN5390058.1"/>
    <property type="molecule type" value="Genomic_DNA"/>
</dbReference>
<dbReference type="Pfam" id="PF20247">
    <property type="entry name" value="DUF6602"/>
    <property type="match status" value="1"/>
</dbReference>
<evidence type="ECO:0000313" key="2">
    <source>
        <dbReference type="EMBL" id="MEN5390058.1"/>
    </source>
</evidence>
<dbReference type="CDD" id="cd21173">
    <property type="entry name" value="NucC-like"/>
    <property type="match status" value="1"/>
</dbReference>
<feature type="domain" description="DUF6602" evidence="1">
    <location>
        <begin position="22"/>
        <end position="114"/>
    </location>
</feature>
<protein>
    <submittedName>
        <fullName evidence="2">DUF6602 domain-containing protein</fullName>
    </submittedName>
</protein>
<sequence length="302" mass="33338">MSVSTSYRLEAQKLLADGKRISLFTSHPGTLGAYREASLREFLKQHLPSRFLVTSGFVTDHDREQDNQVDRSSRQIDCLAHDKQDFTPLLRADEFSIVRPESVAAIIEVKSSLEIVRETVRMSTSPSFLTPKGRHYRWAGSLVEALENIKSAVDVMEAASIRRNTYFAGVIAYSARALRKLPEAMNSGELFKQLGIEEIEQLPDCICVLDGPAWSFSCVAGTDPNVHGDVTTDPNSSYAIESPRDGEGSALQIFSAYLHHAVAVNRLQQPHMVGGAHSAAGYSAQEQHYRIPVSSKRMLGST</sequence>
<proteinExistence type="predicted"/>
<evidence type="ECO:0000259" key="1">
    <source>
        <dbReference type="Pfam" id="PF20247"/>
    </source>
</evidence>
<evidence type="ECO:0000313" key="3">
    <source>
        <dbReference type="Proteomes" id="UP001400166"/>
    </source>
</evidence>